<protein>
    <submittedName>
        <fullName evidence="8">MFS transporter</fullName>
    </submittedName>
</protein>
<dbReference type="AlphaFoldDB" id="A0A938B0A8"/>
<evidence type="ECO:0000256" key="3">
    <source>
        <dbReference type="ARBA" id="ARBA00022692"/>
    </source>
</evidence>
<sequence length="418" mass="44624">MPRALLIVSAAVALSLLGDQMIYVVLPVVHETVGVPIVWVGILLSANRWVRLVTNTLASVVVARWGRLWPFVLALFLGGLTTLAYGVVSGVGVFLIARLLWGTSWSFIRLEGLSTALDVASEHTRGRYLGLYQSISRLGGAVAMLAGGILHDLIGFRATFILFGILTCTGAVVVYYERTRREARASATQGRNMAAAALEPQPSPVQATAAIDIDTTTRWRMAVASLNTFSNFLVTALVSATLGYVLRQRFGTTITLDTWTIGVASVTGLVLSTKGFLDLAFAPVAGRLADRWGRNCALLTAMPVAMLALGALALQPPLWVLTLAVLVLYVASTSLHVTLDAVASDIVPPGKRRAFLSLFVTWQDLGSATGPLLGYWIAPHFGLVGLYCCGVALLVLGTGLYLTTFVRSRQPMPVNAGL</sequence>
<dbReference type="InterPro" id="IPR050930">
    <property type="entry name" value="MFS_Vesicular_Transporter"/>
</dbReference>
<feature type="domain" description="Major facilitator superfamily (MFS) profile" evidence="7">
    <location>
        <begin position="4"/>
        <end position="409"/>
    </location>
</feature>
<dbReference type="EMBL" id="VGLS01000159">
    <property type="protein sequence ID" value="MBM3223542.1"/>
    <property type="molecule type" value="Genomic_DNA"/>
</dbReference>
<keyword evidence="3 6" id="KW-0812">Transmembrane</keyword>
<comment type="subcellular location">
    <subcellularLocation>
        <location evidence="1">Membrane</location>
        <topology evidence="1">Multi-pass membrane protein</topology>
    </subcellularLocation>
</comment>
<feature type="transmembrane region" description="Helical" evidence="6">
    <location>
        <begin position="154"/>
        <end position="176"/>
    </location>
</feature>
<evidence type="ECO:0000313" key="8">
    <source>
        <dbReference type="EMBL" id="MBM3223542.1"/>
    </source>
</evidence>
<dbReference type="SUPFAM" id="SSF103473">
    <property type="entry name" value="MFS general substrate transporter"/>
    <property type="match status" value="1"/>
</dbReference>
<dbReference type="CDD" id="cd17325">
    <property type="entry name" value="MFS_MdtG_SLC18_like"/>
    <property type="match status" value="1"/>
</dbReference>
<proteinExistence type="predicted"/>
<dbReference type="PROSITE" id="PS50850">
    <property type="entry name" value="MFS"/>
    <property type="match status" value="1"/>
</dbReference>
<dbReference type="GO" id="GO:0022857">
    <property type="term" value="F:transmembrane transporter activity"/>
    <property type="evidence" value="ECO:0007669"/>
    <property type="project" value="InterPro"/>
</dbReference>
<accession>A0A938B0A8</accession>
<feature type="transmembrane region" description="Helical" evidence="6">
    <location>
        <begin position="320"/>
        <end position="343"/>
    </location>
</feature>
<feature type="transmembrane region" description="Helical" evidence="6">
    <location>
        <begin position="28"/>
        <end position="47"/>
    </location>
</feature>
<feature type="transmembrane region" description="Helical" evidence="6">
    <location>
        <begin position="355"/>
        <end position="378"/>
    </location>
</feature>
<dbReference type="Pfam" id="PF07690">
    <property type="entry name" value="MFS_1"/>
    <property type="match status" value="1"/>
</dbReference>
<dbReference type="PANTHER" id="PTHR23506:SF23">
    <property type="entry name" value="GH10249P"/>
    <property type="match status" value="1"/>
</dbReference>
<dbReference type="InterPro" id="IPR020846">
    <property type="entry name" value="MFS_dom"/>
</dbReference>
<dbReference type="Proteomes" id="UP000712673">
    <property type="component" value="Unassembled WGS sequence"/>
</dbReference>
<dbReference type="Gene3D" id="1.20.1250.20">
    <property type="entry name" value="MFS general substrate transporter like domains"/>
    <property type="match status" value="2"/>
</dbReference>
<evidence type="ECO:0000313" key="9">
    <source>
        <dbReference type="Proteomes" id="UP000712673"/>
    </source>
</evidence>
<gene>
    <name evidence="8" type="ORF">FJZ47_07055</name>
</gene>
<keyword evidence="5 6" id="KW-0472">Membrane</keyword>
<feature type="transmembrane region" description="Helical" evidence="6">
    <location>
        <begin position="384"/>
        <end position="402"/>
    </location>
</feature>
<name>A0A938B0A8_UNCTE</name>
<dbReference type="PANTHER" id="PTHR23506">
    <property type="entry name" value="GH10249P"/>
    <property type="match status" value="1"/>
</dbReference>
<keyword evidence="2" id="KW-0813">Transport</keyword>
<organism evidence="8 9">
    <name type="scientific">Tectimicrobiota bacterium</name>
    <dbReference type="NCBI Taxonomy" id="2528274"/>
    <lineage>
        <taxon>Bacteria</taxon>
        <taxon>Pseudomonadati</taxon>
        <taxon>Nitrospinota/Tectimicrobiota group</taxon>
        <taxon>Candidatus Tectimicrobiota</taxon>
    </lineage>
</organism>
<evidence type="ECO:0000256" key="6">
    <source>
        <dbReference type="SAM" id="Phobius"/>
    </source>
</evidence>
<feature type="transmembrane region" description="Helical" evidence="6">
    <location>
        <begin position="296"/>
        <end position="314"/>
    </location>
</feature>
<feature type="transmembrane region" description="Helical" evidence="6">
    <location>
        <begin position="258"/>
        <end position="284"/>
    </location>
</feature>
<dbReference type="InterPro" id="IPR036259">
    <property type="entry name" value="MFS_trans_sf"/>
</dbReference>
<evidence type="ECO:0000256" key="4">
    <source>
        <dbReference type="ARBA" id="ARBA00022989"/>
    </source>
</evidence>
<dbReference type="GO" id="GO:0016020">
    <property type="term" value="C:membrane"/>
    <property type="evidence" value="ECO:0007669"/>
    <property type="project" value="UniProtKB-SubCell"/>
</dbReference>
<feature type="transmembrane region" description="Helical" evidence="6">
    <location>
        <begin position="228"/>
        <end position="246"/>
    </location>
</feature>
<dbReference type="InterPro" id="IPR011701">
    <property type="entry name" value="MFS"/>
</dbReference>
<comment type="caution">
    <text evidence="8">The sequence shown here is derived from an EMBL/GenBank/DDBJ whole genome shotgun (WGS) entry which is preliminary data.</text>
</comment>
<feature type="transmembrane region" description="Helical" evidence="6">
    <location>
        <begin position="68"/>
        <end position="101"/>
    </location>
</feature>
<evidence type="ECO:0000259" key="7">
    <source>
        <dbReference type="PROSITE" id="PS50850"/>
    </source>
</evidence>
<evidence type="ECO:0000256" key="2">
    <source>
        <dbReference type="ARBA" id="ARBA00022448"/>
    </source>
</evidence>
<keyword evidence="4 6" id="KW-1133">Transmembrane helix</keyword>
<reference evidence="8" key="1">
    <citation type="submission" date="2019-03" db="EMBL/GenBank/DDBJ databases">
        <title>Lake Tanganyika Metagenome-Assembled Genomes (MAGs).</title>
        <authorList>
            <person name="Tran P."/>
        </authorList>
    </citation>
    <scope>NUCLEOTIDE SEQUENCE</scope>
    <source>
        <strain evidence="8">K_DeepCast_65m_m2_066</strain>
    </source>
</reference>
<evidence type="ECO:0000256" key="1">
    <source>
        <dbReference type="ARBA" id="ARBA00004141"/>
    </source>
</evidence>
<evidence type="ECO:0000256" key="5">
    <source>
        <dbReference type="ARBA" id="ARBA00023136"/>
    </source>
</evidence>